<dbReference type="VEuPathDB" id="FungiDB:MFRU_034g00690"/>
<protein>
    <submittedName>
        <fullName evidence="2">Uncharacterized protein</fullName>
    </submittedName>
</protein>
<accession>A0A5M9JMH8</accession>
<comment type="caution">
    <text evidence="2">The sequence shown here is derived from an EMBL/GenBank/DDBJ whole genome shotgun (WGS) entry which is preliminary data.</text>
</comment>
<dbReference type="AlphaFoldDB" id="A0A5M9JMH8"/>
<reference evidence="2 3" key="1">
    <citation type="submission" date="2019-06" db="EMBL/GenBank/DDBJ databases">
        <title>Genome Sequence of the Brown Rot Fungal Pathogen Monilinia fructicola.</title>
        <authorList>
            <person name="De Miccolis Angelini R.M."/>
            <person name="Landi L."/>
            <person name="Abate D."/>
            <person name="Pollastro S."/>
            <person name="Romanazzi G."/>
            <person name="Faretra F."/>
        </authorList>
    </citation>
    <scope>NUCLEOTIDE SEQUENCE [LARGE SCALE GENOMIC DNA]</scope>
    <source>
        <strain evidence="2 3">Mfrc123</strain>
    </source>
</reference>
<feature type="region of interest" description="Disordered" evidence="1">
    <location>
        <begin position="1"/>
        <end position="24"/>
    </location>
</feature>
<dbReference type="EMBL" id="VICG01000010">
    <property type="protein sequence ID" value="KAA8568245.1"/>
    <property type="molecule type" value="Genomic_DNA"/>
</dbReference>
<evidence type="ECO:0000313" key="2">
    <source>
        <dbReference type="EMBL" id="KAA8568245.1"/>
    </source>
</evidence>
<organism evidence="2 3">
    <name type="scientific">Monilinia fructicola</name>
    <name type="common">Brown rot fungus</name>
    <name type="synonym">Ciboria fructicola</name>
    <dbReference type="NCBI Taxonomy" id="38448"/>
    <lineage>
        <taxon>Eukaryota</taxon>
        <taxon>Fungi</taxon>
        <taxon>Dikarya</taxon>
        <taxon>Ascomycota</taxon>
        <taxon>Pezizomycotina</taxon>
        <taxon>Leotiomycetes</taxon>
        <taxon>Helotiales</taxon>
        <taxon>Sclerotiniaceae</taxon>
        <taxon>Monilinia</taxon>
    </lineage>
</organism>
<dbReference type="Proteomes" id="UP000322873">
    <property type="component" value="Unassembled WGS sequence"/>
</dbReference>
<evidence type="ECO:0000256" key="1">
    <source>
        <dbReference type="SAM" id="MobiDB-lite"/>
    </source>
</evidence>
<gene>
    <name evidence="2" type="ORF">EYC84_008625</name>
</gene>
<proteinExistence type="predicted"/>
<name>A0A5M9JMH8_MONFR</name>
<keyword evidence="3" id="KW-1185">Reference proteome</keyword>
<sequence>MIRKHPHVMGSRHEGSVHCSIGSPQLTGGPSLGAQMGYVDSPLGSPEIGDGSIYKGGVRSSVYVADFSSCTESAW</sequence>
<evidence type="ECO:0000313" key="3">
    <source>
        <dbReference type="Proteomes" id="UP000322873"/>
    </source>
</evidence>